<dbReference type="EMBL" id="GG657757">
    <property type="protein sequence ID" value="EFL33815.1"/>
    <property type="molecule type" value="Genomic_DNA"/>
</dbReference>
<gene>
    <name evidence="1" type="ORF">SSQG_04333</name>
</gene>
<dbReference type="InterPro" id="IPR046251">
    <property type="entry name" value="DUF6284"/>
</dbReference>
<dbReference type="Pfam" id="PF19801">
    <property type="entry name" value="DUF6284"/>
    <property type="match status" value="1"/>
</dbReference>
<dbReference type="STRING" id="591159.SSQG_04333"/>
<dbReference type="AlphaFoldDB" id="D9X405"/>
<proteinExistence type="predicted"/>
<dbReference type="eggNOG" id="ENOG502ZTSU">
    <property type="taxonomic scope" value="Bacteria"/>
</dbReference>
<evidence type="ECO:0000313" key="1">
    <source>
        <dbReference type="EMBL" id="EFL33815.1"/>
    </source>
</evidence>
<reference evidence="2" key="1">
    <citation type="submission" date="2009-02" db="EMBL/GenBank/DDBJ databases">
        <title>Annotation of Streptomyces viridochromogenes strain DSM 40736.</title>
        <authorList>
            <consortium name="The Broad Institute Genome Sequencing Platform"/>
            <consortium name="Broad Institute Microbial Sequencing Center"/>
            <person name="Fischbach M."/>
            <person name="Godfrey P."/>
            <person name="Ward D."/>
            <person name="Young S."/>
            <person name="Zeng Q."/>
            <person name="Koehrsen M."/>
            <person name="Alvarado L."/>
            <person name="Berlin A.M."/>
            <person name="Bochicchio J."/>
            <person name="Borenstein D."/>
            <person name="Chapman S.B."/>
            <person name="Chen Z."/>
            <person name="Engels R."/>
            <person name="Freedman E."/>
            <person name="Gellesch M."/>
            <person name="Goldberg J."/>
            <person name="Griggs A."/>
            <person name="Gujja S."/>
            <person name="Heilman E.R."/>
            <person name="Heiman D.I."/>
            <person name="Hepburn T.A."/>
            <person name="Howarth C."/>
            <person name="Jen D."/>
            <person name="Larson L."/>
            <person name="Lewis B."/>
            <person name="Mehta T."/>
            <person name="Park D."/>
            <person name="Pearson M."/>
            <person name="Richards J."/>
            <person name="Roberts A."/>
            <person name="Saif S."/>
            <person name="Shea T.D."/>
            <person name="Shenoy N."/>
            <person name="Sisk P."/>
            <person name="Stolte C."/>
            <person name="Sykes S.N."/>
            <person name="Thomson T."/>
            <person name="Walk T."/>
            <person name="White J."/>
            <person name="Yandava C."/>
            <person name="Straight P."/>
            <person name="Clardy J."/>
            <person name="Hung D."/>
            <person name="Kolter R."/>
            <person name="Mekalanos J."/>
            <person name="Walker S."/>
            <person name="Walsh C.T."/>
            <person name="Wieland-Brown L.C."/>
            <person name="Haas B."/>
            <person name="Nusbaum C."/>
            <person name="Birren B."/>
        </authorList>
    </citation>
    <scope>NUCLEOTIDE SEQUENCE [LARGE SCALE GENOMIC DNA]</scope>
    <source>
        <strain evidence="2">DSM 40736 / JCM 4977 / BCRC 1201 / Tue 494</strain>
    </source>
</reference>
<protein>
    <submittedName>
        <fullName evidence="1">Predicted protein</fullName>
    </submittedName>
</protein>
<name>D9X405_STRVT</name>
<keyword evidence="2" id="KW-1185">Reference proteome</keyword>
<evidence type="ECO:0000313" key="2">
    <source>
        <dbReference type="Proteomes" id="UP000004184"/>
    </source>
</evidence>
<accession>D9X405</accession>
<sequence>MQCFTPVDLGREAFQCIDEDFGRRRDGSAGGRQYVIQVRERNARSRPNRSALYLPSQRLALRPVASLARPGPRTARGPYGRGAGSRDVPGFNGKRPPGCHPGAAFGPFHTSRGTRPMKILPLHPLSDIDATEQDREPTDAELDAIDAEMPLIRAEVEELDVRISLMDRPVTELDARRLRRARRKVLAARRELTNQTRTVTEVGA</sequence>
<dbReference type="HOGENOM" id="CLU_1342674_0_0_11"/>
<dbReference type="Proteomes" id="UP000004184">
    <property type="component" value="Unassembled WGS sequence"/>
</dbReference>
<organism evidence="1 2">
    <name type="scientific">Streptomyces viridochromogenes (strain DSM 40736 / JCM 4977 / BCRC 1201 / Tue 494)</name>
    <dbReference type="NCBI Taxonomy" id="591159"/>
    <lineage>
        <taxon>Bacteria</taxon>
        <taxon>Bacillati</taxon>
        <taxon>Actinomycetota</taxon>
        <taxon>Actinomycetes</taxon>
        <taxon>Kitasatosporales</taxon>
        <taxon>Streptomycetaceae</taxon>
        <taxon>Streptomyces</taxon>
    </lineage>
</organism>